<dbReference type="RefSeq" id="WP_307392174.1">
    <property type="nucleotide sequence ID" value="NZ_BAAADK010000045.1"/>
</dbReference>
<name>A0ABT9VWB5_9BACI</name>
<protein>
    <submittedName>
        <fullName evidence="4">MPP superfamily phosphohydrolase</fullName>
    </submittedName>
</protein>
<dbReference type="InterPro" id="IPR029052">
    <property type="entry name" value="Metallo-depent_PP-like"/>
</dbReference>
<dbReference type="InterPro" id="IPR051158">
    <property type="entry name" value="Metallophosphoesterase_sf"/>
</dbReference>
<dbReference type="EMBL" id="JAUSTY010000004">
    <property type="protein sequence ID" value="MDQ0165283.1"/>
    <property type="molecule type" value="Genomic_DNA"/>
</dbReference>
<comment type="caution">
    <text evidence="4">The sequence shown here is derived from an EMBL/GenBank/DDBJ whole genome shotgun (WGS) entry which is preliminary data.</text>
</comment>
<proteinExistence type="predicted"/>
<dbReference type="PANTHER" id="PTHR31302">
    <property type="entry name" value="TRANSMEMBRANE PROTEIN WITH METALLOPHOSPHOESTERASE DOMAIN-RELATED"/>
    <property type="match status" value="1"/>
</dbReference>
<dbReference type="SUPFAM" id="SSF56300">
    <property type="entry name" value="Metallo-dependent phosphatases"/>
    <property type="match status" value="1"/>
</dbReference>
<evidence type="ECO:0000313" key="4">
    <source>
        <dbReference type="EMBL" id="MDQ0165283.1"/>
    </source>
</evidence>
<dbReference type="InterPro" id="IPR004843">
    <property type="entry name" value="Calcineurin-like_PHP"/>
</dbReference>
<dbReference type="Gene3D" id="3.60.21.10">
    <property type="match status" value="1"/>
</dbReference>
<evidence type="ECO:0000256" key="1">
    <source>
        <dbReference type="ARBA" id="ARBA00022723"/>
    </source>
</evidence>
<gene>
    <name evidence="4" type="ORF">J2S11_001183</name>
</gene>
<sequence>MLLTSLATIAGFSILSKAYWNTFRPEYKQIDIEFQPTRKFNGELKILHLTDIHIEKLSVKPEKVLELVKDEEIDFIALTGDYLDRVQSIDRFIDFMKIIMKIPTKYGVYAVWGNHDWIVADHLPEIQKKLEALGVVVLSNETHVIEENDFGVPLQLIGIDDRYSGHADVEASFRNVTDEGIRIILTHDPLVVKDIEQSFDYLICGHFHSGQIYYPLPVHSLKMGLKPFKKYLCGLQEHEHGPYYISGGLGQTGANLRLGCRPEVTMHILKGSHSELKLKAKVVA</sequence>
<dbReference type="Pfam" id="PF00149">
    <property type="entry name" value="Metallophos"/>
    <property type="match status" value="1"/>
</dbReference>
<dbReference type="PANTHER" id="PTHR31302:SF31">
    <property type="entry name" value="PHOSPHODIESTERASE YAEI"/>
    <property type="match status" value="1"/>
</dbReference>
<feature type="domain" description="Calcineurin-like phosphoesterase" evidence="3">
    <location>
        <begin position="44"/>
        <end position="209"/>
    </location>
</feature>
<organism evidence="4 5">
    <name type="scientific">Caldalkalibacillus horti</name>
    <dbReference type="NCBI Taxonomy" id="77523"/>
    <lineage>
        <taxon>Bacteria</taxon>
        <taxon>Bacillati</taxon>
        <taxon>Bacillota</taxon>
        <taxon>Bacilli</taxon>
        <taxon>Bacillales</taxon>
        <taxon>Bacillaceae</taxon>
        <taxon>Caldalkalibacillus</taxon>
    </lineage>
</organism>
<keyword evidence="2" id="KW-0378">Hydrolase</keyword>
<keyword evidence="1" id="KW-0479">Metal-binding</keyword>
<evidence type="ECO:0000313" key="5">
    <source>
        <dbReference type="Proteomes" id="UP001235840"/>
    </source>
</evidence>
<evidence type="ECO:0000259" key="3">
    <source>
        <dbReference type="Pfam" id="PF00149"/>
    </source>
</evidence>
<dbReference type="Proteomes" id="UP001235840">
    <property type="component" value="Unassembled WGS sequence"/>
</dbReference>
<accession>A0ABT9VWB5</accession>
<evidence type="ECO:0000256" key="2">
    <source>
        <dbReference type="ARBA" id="ARBA00022801"/>
    </source>
</evidence>
<reference evidence="4 5" key="1">
    <citation type="submission" date="2023-07" db="EMBL/GenBank/DDBJ databases">
        <title>Genomic Encyclopedia of Type Strains, Phase IV (KMG-IV): sequencing the most valuable type-strain genomes for metagenomic binning, comparative biology and taxonomic classification.</title>
        <authorList>
            <person name="Goeker M."/>
        </authorList>
    </citation>
    <scope>NUCLEOTIDE SEQUENCE [LARGE SCALE GENOMIC DNA]</scope>
    <source>
        <strain evidence="4 5">DSM 12751</strain>
    </source>
</reference>
<keyword evidence="5" id="KW-1185">Reference proteome</keyword>